<feature type="region of interest" description="Disordered" evidence="1">
    <location>
        <begin position="164"/>
        <end position="270"/>
    </location>
</feature>
<evidence type="ECO:0000256" key="1">
    <source>
        <dbReference type="SAM" id="MobiDB-lite"/>
    </source>
</evidence>
<protein>
    <submittedName>
        <fullName evidence="2">YacP-like NYN domain protein</fullName>
    </submittedName>
</protein>
<dbReference type="Pfam" id="PF05991">
    <property type="entry name" value="NYN_YacP"/>
    <property type="match status" value="1"/>
</dbReference>
<dbReference type="AlphaFoldDB" id="A0A518DPC5"/>
<evidence type="ECO:0000313" key="3">
    <source>
        <dbReference type="Proteomes" id="UP000317648"/>
    </source>
</evidence>
<evidence type="ECO:0000313" key="2">
    <source>
        <dbReference type="EMBL" id="QDU93686.1"/>
    </source>
</evidence>
<name>A0A518DPC5_9BACT</name>
<organism evidence="2 3">
    <name type="scientific">Lignipirellula cremea</name>
    <dbReference type="NCBI Taxonomy" id="2528010"/>
    <lineage>
        <taxon>Bacteria</taxon>
        <taxon>Pseudomonadati</taxon>
        <taxon>Planctomycetota</taxon>
        <taxon>Planctomycetia</taxon>
        <taxon>Pirellulales</taxon>
        <taxon>Pirellulaceae</taxon>
        <taxon>Lignipirellula</taxon>
    </lineage>
</organism>
<dbReference type="EMBL" id="CP036433">
    <property type="protein sequence ID" value="QDU93686.1"/>
    <property type="molecule type" value="Genomic_DNA"/>
</dbReference>
<dbReference type="KEGG" id="lcre:Pla8534_14670"/>
<gene>
    <name evidence="2" type="ORF">Pla8534_14670</name>
</gene>
<accession>A0A518DPC5</accession>
<dbReference type="RefSeq" id="WP_197443064.1">
    <property type="nucleotide sequence ID" value="NZ_CP036433.1"/>
</dbReference>
<sequence length="270" mass="29813">MSILIDGYNLMYVFGIPYEGRNARTLHRSRNRLLNRLADALPPDLAGAVTVVFDAKSPPPGVDNTYTHRGMAVLFAVGYEEADDLIEELIQRHSTPKKLVVVSSDHRLQTAATRRNATAVDSEVWFDSLERPQPRLTAPVSAKPRGPLTPDEVAAWLQEFGVEMTPGPETPALEPAPEPASRWDKSPAPPQGKPAQGKPAQDPAGPRDKSRTGGKSPSRPQTSPHPGSKNHRRHPPNRPALPDHEHERDQELWNPFPPGYAEDLLEEDDE</sequence>
<proteinExistence type="predicted"/>
<reference evidence="2 3" key="1">
    <citation type="submission" date="2019-02" db="EMBL/GenBank/DDBJ databases">
        <title>Deep-cultivation of Planctomycetes and their phenomic and genomic characterization uncovers novel biology.</title>
        <authorList>
            <person name="Wiegand S."/>
            <person name="Jogler M."/>
            <person name="Boedeker C."/>
            <person name="Pinto D."/>
            <person name="Vollmers J."/>
            <person name="Rivas-Marin E."/>
            <person name="Kohn T."/>
            <person name="Peeters S.H."/>
            <person name="Heuer A."/>
            <person name="Rast P."/>
            <person name="Oberbeckmann S."/>
            <person name="Bunk B."/>
            <person name="Jeske O."/>
            <person name="Meyerdierks A."/>
            <person name="Storesund J.E."/>
            <person name="Kallscheuer N."/>
            <person name="Luecker S."/>
            <person name="Lage O.M."/>
            <person name="Pohl T."/>
            <person name="Merkel B.J."/>
            <person name="Hornburger P."/>
            <person name="Mueller R.-W."/>
            <person name="Bruemmer F."/>
            <person name="Labrenz M."/>
            <person name="Spormann A.M."/>
            <person name="Op den Camp H."/>
            <person name="Overmann J."/>
            <person name="Amann R."/>
            <person name="Jetten M.S.M."/>
            <person name="Mascher T."/>
            <person name="Medema M.H."/>
            <person name="Devos D.P."/>
            <person name="Kaster A.-K."/>
            <person name="Ovreas L."/>
            <person name="Rohde M."/>
            <person name="Galperin M.Y."/>
            <person name="Jogler C."/>
        </authorList>
    </citation>
    <scope>NUCLEOTIDE SEQUENCE [LARGE SCALE GENOMIC DNA]</scope>
    <source>
        <strain evidence="2 3">Pla85_3_4</strain>
    </source>
</reference>
<feature type="compositionally biased region" description="Polar residues" evidence="1">
    <location>
        <begin position="213"/>
        <end position="225"/>
    </location>
</feature>
<feature type="compositionally biased region" description="Low complexity" evidence="1">
    <location>
        <begin position="166"/>
        <end position="175"/>
    </location>
</feature>
<dbReference type="InterPro" id="IPR010298">
    <property type="entry name" value="YacP-like"/>
</dbReference>
<dbReference type="Proteomes" id="UP000317648">
    <property type="component" value="Chromosome"/>
</dbReference>
<keyword evidence="3" id="KW-1185">Reference proteome</keyword>
<feature type="compositionally biased region" description="Basic and acidic residues" evidence="1">
    <location>
        <begin position="241"/>
        <end position="251"/>
    </location>
</feature>